<feature type="transmembrane region" description="Helical" evidence="1">
    <location>
        <begin position="64"/>
        <end position="82"/>
    </location>
</feature>
<organism evidence="2">
    <name type="scientific">Vecturithrix granuli</name>
    <dbReference type="NCBI Taxonomy" id="1499967"/>
    <lineage>
        <taxon>Bacteria</taxon>
        <taxon>Candidatus Moduliflexota</taxon>
        <taxon>Candidatus Vecturitrichia</taxon>
        <taxon>Candidatus Vecturitrichales</taxon>
        <taxon>Candidatus Vecturitrichaceae</taxon>
        <taxon>Candidatus Vecturithrix</taxon>
    </lineage>
</organism>
<dbReference type="InterPro" id="IPR014509">
    <property type="entry name" value="YjdF-like"/>
</dbReference>
<feature type="transmembrane region" description="Helical" evidence="1">
    <location>
        <begin position="173"/>
        <end position="194"/>
    </location>
</feature>
<dbReference type="Proteomes" id="UP000030661">
    <property type="component" value="Unassembled WGS sequence"/>
</dbReference>
<evidence type="ECO:0000313" key="2">
    <source>
        <dbReference type="EMBL" id="GAK59465.1"/>
    </source>
</evidence>
<keyword evidence="1" id="KW-0812">Transmembrane</keyword>
<proteinExistence type="predicted"/>
<dbReference type="STRING" id="1499967.U27_06450"/>
<dbReference type="Pfam" id="PF09997">
    <property type="entry name" value="DUF2238"/>
    <property type="match status" value="1"/>
</dbReference>
<gene>
    <name evidence="2" type="ORF">U27_06450</name>
</gene>
<name>A0A081C4G0_VECG1</name>
<dbReference type="eggNOG" id="COG3647">
    <property type="taxonomic scope" value="Bacteria"/>
</dbReference>
<reference evidence="2" key="1">
    <citation type="journal article" date="2015" name="PeerJ">
        <title>First genomic representation of candidate bacterial phylum KSB3 points to enhanced environmental sensing as a trigger of wastewater bulking.</title>
        <authorList>
            <person name="Sekiguchi Y."/>
            <person name="Ohashi A."/>
            <person name="Parks D.H."/>
            <person name="Yamauchi T."/>
            <person name="Tyson G.W."/>
            <person name="Hugenholtz P."/>
        </authorList>
    </citation>
    <scope>NUCLEOTIDE SEQUENCE [LARGE SCALE GENOMIC DNA]</scope>
</reference>
<evidence type="ECO:0008006" key="4">
    <source>
        <dbReference type="Google" id="ProtNLM"/>
    </source>
</evidence>
<keyword evidence="1" id="KW-0472">Membrane</keyword>
<dbReference type="AlphaFoldDB" id="A0A081C4G0"/>
<evidence type="ECO:0000313" key="3">
    <source>
        <dbReference type="Proteomes" id="UP000030661"/>
    </source>
</evidence>
<dbReference type="EMBL" id="DF820470">
    <property type="protein sequence ID" value="GAK59465.1"/>
    <property type="molecule type" value="Genomic_DNA"/>
</dbReference>
<protein>
    <recommendedName>
        <fullName evidence="4">DUF2238 domain-containing protein</fullName>
    </recommendedName>
</protein>
<feature type="transmembrane region" description="Helical" evidence="1">
    <location>
        <begin position="102"/>
        <end position="124"/>
    </location>
</feature>
<evidence type="ECO:0000256" key="1">
    <source>
        <dbReference type="SAM" id="Phobius"/>
    </source>
</evidence>
<keyword evidence="1" id="KW-1133">Transmembrane helix</keyword>
<feature type="transmembrane region" description="Helical" evidence="1">
    <location>
        <begin position="36"/>
        <end position="52"/>
    </location>
</feature>
<dbReference type="HOGENOM" id="CLU_121839_0_0_0"/>
<feature type="transmembrane region" description="Helical" evidence="1">
    <location>
        <begin position="12"/>
        <end position="30"/>
    </location>
</feature>
<keyword evidence="3" id="KW-1185">Reference proteome</keyword>
<accession>A0A081C4G0</accession>
<feature type="transmembrane region" description="Helical" evidence="1">
    <location>
        <begin position="136"/>
        <end position="153"/>
    </location>
</feature>
<sequence length="200" mass="22255">MALRIKRGQSLILIINIIALVVFSGLYLNLRQNYEFLIYIGVIIFFLLLILLTNDRINFPNTVLWGLTAWSLLHMSGGGVYFGGQKLYSLMLIPLVGEPYLIFKYDQFVHIVGFGTATLAMYYLIKPLLRQTIQKWVALSIVIVMAGLGVGALNEIIEFLATVLVPETGVGGYINTALDLVADLIGALGAIVYLRIKEMR</sequence>